<sequence>MTLRRTTTLKASALLRALLRAAPQRRHFRTCIDARTVKTGFDPATCRSNFRVKDILERGDLSRARRVFDQMPNRNTVSTNMMISGYVNAGDLVSARKLLDGMAERTAVSWTILMGGYLRADKVSEAFELFGEMHRSGTEADYVTFATLLSGVRDSDTFNEVIQVHAQIIKMGFDSVLIVNNALVDAYCKSCRLGLGSQLFKEVPEKDCVTFNALITGYLNEGLFEEAINLFVEMQKLGFRPSEFTFTAILAAGIGLADAGFGKQIHSLVLKTNFLWNVFLGNALLDSYSKHDHVDEARKLFDEMPEVDCVSYNVIITGYAWDGQVEACLGIFHKLQSTRFDRRQFPFSTLLSVAANMANFEMGRQIHCQTIVTKADSEILVGNALVDMYAKCARYKEAKMIFAGLACRTSVPWTALISAYIQNGLHEEGLKLFIEMQRANVSADQATFASILKASAVLASLSLGKQLHSFVIRSGYITNVFAASALLDMYAKCGSMKNAIQTFEEMPERNVVSWNSLISAYAQNGDGQATLHTFESMVKSGLRPDSVGFLNVLSACSHCGLVEEGLKYFDLMCNTYALVPKREHFACMVDVLCRSGRFGEAEKFMSQMPFEADEIMWMSVLNSCRIHKNQKLAKEAADKLFAMEELRDAASYVNMSNIYAAVGQWDCVVQVKKAMRERGIKKVPACSWVEIKQRTHVFMANDNLHPQIKEIRRKIDTLAEEMEKEGYKPDTSCALHNVDEEVKIESLKYHSERLAIAFALISTPKGSPILIMKNLRACTDCHAAIKVISRIVQREITVRDSNRFHHFRDGICSCGDYW</sequence>
<dbReference type="Gene3D" id="1.25.40.10">
    <property type="entry name" value="Tetratricopeptide repeat domain"/>
    <property type="match status" value="5"/>
</dbReference>
<dbReference type="Gramene" id="KCW55770">
    <property type="protein sequence ID" value="KCW55770"/>
    <property type="gene ID" value="EUGRSUZ_I01602"/>
</dbReference>
<dbReference type="OMA" id="SWVEIKH"/>
<dbReference type="Pfam" id="PF13041">
    <property type="entry name" value="PPR_2"/>
    <property type="match status" value="4"/>
</dbReference>
<dbReference type="KEGG" id="egr:104419102"/>
<dbReference type="FunFam" id="1.25.40.10:FF:000031">
    <property type="entry name" value="Pentatricopeptide repeat-containing protein mitochondrial"/>
    <property type="match status" value="1"/>
</dbReference>
<dbReference type="GO" id="GO:0009451">
    <property type="term" value="P:RNA modification"/>
    <property type="evidence" value="ECO:0007669"/>
    <property type="project" value="InterPro"/>
</dbReference>
<dbReference type="Pfam" id="PF01535">
    <property type="entry name" value="PPR"/>
    <property type="match status" value="4"/>
</dbReference>
<dbReference type="FunFam" id="1.25.40.10:FF:001404">
    <property type="entry name" value="Putative pentatricopeptide repeat-containing protein"/>
    <property type="match status" value="1"/>
</dbReference>
<dbReference type="InterPro" id="IPR011990">
    <property type="entry name" value="TPR-like_helical_dom_sf"/>
</dbReference>
<evidence type="ECO:0000256" key="1">
    <source>
        <dbReference type="ARBA" id="ARBA00006643"/>
    </source>
</evidence>
<dbReference type="FunFam" id="1.25.40.10:FF:000227">
    <property type="entry name" value="Pentatricopeptide repeat-containing protein At3g13880"/>
    <property type="match status" value="1"/>
</dbReference>
<dbReference type="InterPro" id="IPR032867">
    <property type="entry name" value="DYW_dom"/>
</dbReference>
<feature type="repeat" description="PPR" evidence="3">
    <location>
        <begin position="409"/>
        <end position="443"/>
    </location>
</feature>
<dbReference type="OrthoDB" id="1882346at2759"/>
<dbReference type="AlphaFoldDB" id="A0A059AQS2"/>
<dbReference type="PANTHER" id="PTHR47926">
    <property type="entry name" value="PENTATRICOPEPTIDE REPEAT-CONTAINING PROTEIN"/>
    <property type="match status" value="1"/>
</dbReference>
<feature type="domain" description="DYW" evidence="4">
    <location>
        <begin position="726"/>
        <end position="818"/>
    </location>
</feature>
<gene>
    <name evidence="5" type="ORF">EUGRSUZ_I01602</name>
</gene>
<dbReference type="EMBL" id="KK198761">
    <property type="protein sequence ID" value="KCW55770.1"/>
    <property type="molecule type" value="Genomic_DNA"/>
</dbReference>
<accession>A0A059AQS2</accession>
<dbReference type="Pfam" id="PF14432">
    <property type="entry name" value="DYW_deaminase"/>
    <property type="match status" value="1"/>
</dbReference>
<dbReference type="GO" id="GO:0008270">
    <property type="term" value="F:zinc ion binding"/>
    <property type="evidence" value="ECO:0007669"/>
    <property type="project" value="InterPro"/>
</dbReference>
<keyword evidence="2" id="KW-0677">Repeat</keyword>
<dbReference type="PANTHER" id="PTHR47926:SF475">
    <property type="entry name" value="DYW DOMAIN-CONTAINING PROTEIN"/>
    <property type="match status" value="1"/>
</dbReference>
<protein>
    <recommendedName>
        <fullName evidence="4">DYW domain-containing protein</fullName>
    </recommendedName>
</protein>
<dbReference type="InterPro" id="IPR046848">
    <property type="entry name" value="E_motif"/>
</dbReference>
<comment type="similarity">
    <text evidence="1">Belongs to the PPR family. PCMP-H subfamily.</text>
</comment>
<dbReference type="InParanoid" id="A0A059AQS2"/>
<evidence type="ECO:0000256" key="2">
    <source>
        <dbReference type="ARBA" id="ARBA00022737"/>
    </source>
</evidence>
<evidence type="ECO:0000313" key="5">
    <source>
        <dbReference type="EMBL" id="KCW55770.1"/>
    </source>
</evidence>
<feature type="repeat" description="PPR" evidence="3">
    <location>
        <begin position="106"/>
        <end position="140"/>
    </location>
</feature>
<dbReference type="FunFam" id="1.25.40.10:FF:001790">
    <property type="entry name" value="Putative pentatricopeptide repeat-containing protein At2g01510"/>
    <property type="match status" value="1"/>
</dbReference>
<feature type="repeat" description="PPR" evidence="3">
    <location>
        <begin position="479"/>
        <end position="509"/>
    </location>
</feature>
<proteinExistence type="inferred from homology"/>
<feature type="repeat" description="PPR" evidence="3">
    <location>
        <begin position="207"/>
        <end position="241"/>
    </location>
</feature>
<feature type="repeat" description="PPR" evidence="3">
    <location>
        <begin position="277"/>
        <end position="311"/>
    </location>
</feature>
<dbReference type="STRING" id="71139.A0A059AQS2"/>
<feature type="repeat" description="PPR" evidence="3">
    <location>
        <begin position="510"/>
        <end position="544"/>
    </location>
</feature>
<dbReference type="GO" id="GO:0003723">
    <property type="term" value="F:RNA binding"/>
    <property type="evidence" value="ECO:0007669"/>
    <property type="project" value="InterPro"/>
</dbReference>
<dbReference type="PROSITE" id="PS51375">
    <property type="entry name" value="PPR"/>
    <property type="match status" value="7"/>
</dbReference>
<evidence type="ECO:0000256" key="3">
    <source>
        <dbReference type="PROSITE-ProRule" id="PRU00708"/>
    </source>
</evidence>
<name>A0A059AQS2_EUCGR</name>
<dbReference type="InterPro" id="IPR046960">
    <property type="entry name" value="PPR_At4g14850-like_plant"/>
</dbReference>
<evidence type="ECO:0000259" key="4">
    <source>
        <dbReference type="Pfam" id="PF14432"/>
    </source>
</evidence>
<organism evidence="5">
    <name type="scientific">Eucalyptus grandis</name>
    <name type="common">Flooded gum</name>
    <dbReference type="NCBI Taxonomy" id="71139"/>
    <lineage>
        <taxon>Eukaryota</taxon>
        <taxon>Viridiplantae</taxon>
        <taxon>Streptophyta</taxon>
        <taxon>Embryophyta</taxon>
        <taxon>Tracheophyta</taxon>
        <taxon>Spermatophyta</taxon>
        <taxon>Magnoliopsida</taxon>
        <taxon>eudicotyledons</taxon>
        <taxon>Gunneridae</taxon>
        <taxon>Pentapetalae</taxon>
        <taxon>rosids</taxon>
        <taxon>malvids</taxon>
        <taxon>Myrtales</taxon>
        <taxon>Myrtaceae</taxon>
        <taxon>Myrtoideae</taxon>
        <taxon>Eucalypteae</taxon>
        <taxon>Eucalyptus</taxon>
    </lineage>
</organism>
<feature type="repeat" description="PPR" evidence="3">
    <location>
        <begin position="75"/>
        <end position="105"/>
    </location>
</feature>
<dbReference type="eggNOG" id="KOG4197">
    <property type="taxonomic scope" value="Eukaryota"/>
</dbReference>
<dbReference type="InterPro" id="IPR002885">
    <property type="entry name" value="PPR_rpt"/>
</dbReference>
<reference evidence="5" key="1">
    <citation type="submission" date="2013-07" db="EMBL/GenBank/DDBJ databases">
        <title>The genome of Eucalyptus grandis.</title>
        <authorList>
            <person name="Schmutz J."/>
            <person name="Hayes R."/>
            <person name="Myburg A."/>
            <person name="Tuskan G."/>
            <person name="Grattapaglia D."/>
            <person name="Rokhsar D.S."/>
        </authorList>
    </citation>
    <scope>NUCLEOTIDE SEQUENCE</scope>
    <source>
        <tissue evidence="5">Leaf extractions</tissue>
    </source>
</reference>
<dbReference type="Pfam" id="PF20431">
    <property type="entry name" value="E_motif"/>
    <property type="match status" value="1"/>
</dbReference>
<dbReference type="NCBIfam" id="TIGR00756">
    <property type="entry name" value="PPR"/>
    <property type="match status" value="6"/>
</dbReference>